<dbReference type="SUPFAM" id="SSF52540">
    <property type="entry name" value="P-loop containing nucleoside triphosphate hydrolases"/>
    <property type="match status" value="1"/>
</dbReference>
<organism evidence="14 15">
    <name type="scientific">candidate division WWE3 bacterium RIFOXYA2_FULL_46_9</name>
    <dbReference type="NCBI Taxonomy" id="1802636"/>
    <lineage>
        <taxon>Bacteria</taxon>
        <taxon>Katanobacteria</taxon>
    </lineage>
</organism>
<dbReference type="NCBIfam" id="TIGR00231">
    <property type="entry name" value="small_GTP"/>
    <property type="match status" value="1"/>
</dbReference>
<dbReference type="SUPFAM" id="SSF50447">
    <property type="entry name" value="Translation proteins"/>
    <property type="match status" value="1"/>
</dbReference>
<feature type="binding site" evidence="12">
    <location>
        <begin position="132"/>
        <end position="135"/>
    </location>
    <ligand>
        <name>GTP</name>
        <dbReference type="ChEBI" id="CHEBI:37565"/>
    </ligand>
</feature>
<keyword evidence="4 12" id="KW-0378">Hydrolase</keyword>
<evidence type="ECO:0000256" key="7">
    <source>
        <dbReference type="ARBA" id="ARBA00023136"/>
    </source>
</evidence>
<evidence type="ECO:0000313" key="15">
    <source>
        <dbReference type="Proteomes" id="UP000176614"/>
    </source>
</evidence>
<dbReference type="FunFam" id="3.40.50.300:FF:000078">
    <property type="entry name" value="Elongation factor 4"/>
    <property type="match status" value="1"/>
</dbReference>
<feature type="binding site" evidence="12">
    <location>
        <begin position="16"/>
        <end position="21"/>
    </location>
    <ligand>
        <name>GTP</name>
        <dbReference type="ChEBI" id="CHEBI:37565"/>
    </ligand>
</feature>
<dbReference type="Proteomes" id="UP000176614">
    <property type="component" value="Unassembled WGS sequence"/>
</dbReference>
<protein>
    <recommendedName>
        <fullName evidence="11 12">Elongation factor 4</fullName>
        <shortName evidence="12">EF-4</shortName>
        <ecNumber evidence="11 12">3.6.5.n1</ecNumber>
    </recommendedName>
    <alternativeName>
        <fullName evidence="12">Ribosomal back-translocase LepA</fullName>
    </alternativeName>
</protein>
<evidence type="ECO:0000256" key="4">
    <source>
        <dbReference type="ARBA" id="ARBA00022801"/>
    </source>
</evidence>
<accession>A0A1F4W120</accession>
<dbReference type="SMART" id="SM00838">
    <property type="entry name" value="EFG_C"/>
    <property type="match status" value="1"/>
</dbReference>
<dbReference type="InterPro" id="IPR035654">
    <property type="entry name" value="LepA_IV"/>
</dbReference>
<evidence type="ECO:0000256" key="12">
    <source>
        <dbReference type="HAMAP-Rule" id="MF_00071"/>
    </source>
</evidence>
<dbReference type="Pfam" id="PF00009">
    <property type="entry name" value="GTP_EFTU"/>
    <property type="match status" value="1"/>
</dbReference>
<dbReference type="InterPro" id="IPR005225">
    <property type="entry name" value="Small_GTP-bd"/>
</dbReference>
<dbReference type="PROSITE" id="PS51722">
    <property type="entry name" value="G_TR_2"/>
    <property type="match status" value="1"/>
</dbReference>
<dbReference type="PANTHER" id="PTHR43512">
    <property type="entry name" value="TRANSLATION FACTOR GUF1-RELATED"/>
    <property type="match status" value="1"/>
</dbReference>
<dbReference type="FunFam" id="3.30.70.2570:FF:000001">
    <property type="entry name" value="Translation factor GUF1, mitochondrial"/>
    <property type="match status" value="1"/>
</dbReference>
<evidence type="ECO:0000256" key="1">
    <source>
        <dbReference type="ARBA" id="ARBA00005454"/>
    </source>
</evidence>
<name>A0A1F4W120_UNCKA</name>
<comment type="catalytic activity">
    <reaction evidence="8 12">
        <text>GTP + H2O = GDP + phosphate + H(+)</text>
        <dbReference type="Rhea" id="RHEA:19669"/>
        <dbReference type="ChEBI" id="CHEBI:15377"/>
        <dbReference type="ChEBI" id="CHEBI:15378"/>
        <dbReference type="ChEBI" id="CHEBI:37565"/>
        <dbReference type="ChEBI" id="CHEBI:43474"/>
        <dbReference type="ChEBI" id="CHEBI:58189"/>
        <dbReference type="EC" id="3.6.5.n1"/>
    </reaction>
</comment>
<dbReference type="EMBL" id="MEVT01000011">
    <property type="protein sequence ID" value="OGC62968.1"/>
    <property type="molecule type" value="Genomic_DNA"/>
</dbReference>
<dbReference type="InterPro" id="IPR013842">
    <property type="entry name" value="LepA_CTD"/>
</dbReference>
<dbReference type="InterPro" id="IPR000795">
    <property type="entry name" value="T_Tr_GTP-bd_dom"/>
</dbReference>
<dbReference type="Pfam" id="PF06421">
    <property type="entry name" value="LepA_C"/>
    <property type="match status" value="1"/>
</dbReference>
<dbReference type="Gene3D" id="3.40.50.300">
    <property type="entry name" value="P-loop containing nucleotide triphosphate hydrolases"/>
    <property type="match status" value="1"/>
</dbReference>
<dbReference type="InterPro" id="IPR038363">
    <property type="entry name" value="LepA_C_sf"/>
</dbReference>
<keyword evidence="6 12" id="KW-0342">GTP-binding</keyword>
<dbReference type="SUPFAM" id="SSF54980">
    <property type="entry name" value="EF-G C-terminal domain-like"/>
    <property type="match status" value="2"/>
</dbReference>
<evidence type="ECO:0000256" key="5">
    <source>
        <dbReference type="ARBA" id="ARBA00022917"/>
    </source>
</evidence>
<dbReference type="GO" id="GO:0005886">
    <property type="term" value="C:plasma membrane"/>
    <property type="evidence" value="ECO:0007669"/>
    <property type="project" value="UniProtKB-SubCell"/>
</dbReference>
<dbReference type="InterPro" id="IPR035647">
    <property type="entry name" value="EFG_III/V"/>
</dbReference>
<dbReference type="Pfam" id="PF00679">
    <property type="entry name" value="EFG_C"/>
    <property type="match status" value="1"/>
</dbReference>
<dbReference type="Gene3D" id="2.40.30.10">
    <property type="entry name" value="Translation factors"/>
    <property type="match status" value="1"/>
</dbReference>
<sequence>MNQQNIRNFCIIAHIDHGKSTLADRFLGITNTIDKRKLIAQTLDSMDLEKEKGITIKLKSIRMLYTLDNTDYELNLIDTPGHVDFSYEVSRSLAACEGAILVVDATQGIQAQTVSNVFKAMDANLKIIPVLNKIDLTNAQVEKVTGDLCQSFGFKADEILKVSAKTGEGAKQLLEQVIKLVPPPIKNTSTDLRALVFDSYYDEHLGVIALVKIVDGRVDEGKTQLKLIASGGTFYPEEVGYLQLKRMSSGKLETGEVGYIATGLKDIKKVKSGDTITQSSSSARPLPGYKEIKPFVFVSIYPTDNGQYPHLRDALEKLSLSDSSLSFEPETNTALGFGFRCGFLGLLHADVVQERLEREYNLNLISTTPTVEYYVVLTNGERVNVRTPSQFPDRSRIDHVLEPWILTNIVTPSEYVGNIIKLCEERRGVLRKMDYPNESQTVFEYELPLAELVFNFFDDLKSCSSGFASLDYEFLDYREVDAVKMDILVHESVVDPLSHVILRAKAEEMGRILLKKLKEIIPRQQFKVSLQAAIGGKIIAREDIPAAGKNVLAKLSGGHRERKDKVLERQKKGKERMKRIGKVDIPQEAFRQILSS</sequence>
<dbReference type="NCBIfam" id="TIGR01393">
    <property type="entry name" value="lepA"/>
    <property type="match status" value="1"/>
</dbReference>
<feature type="domain" description="Tr-type G" evidence="13">
    <location>
        <begin position="4"/>
        <end position="185"/>
    </location>
</feature>
<dbReference type="FunFam" id="3.30.70.240:FF:000007">
    <property type="entry name" value="Translation factor GUF1, mitochondrial"/>
    <property type="match status" value="1"/>
</dbReference>
<dbReference type="FunFam" id="3.30.70.870:FF:000004">
    <property type="entry name" value="Translation factor GUF1, mitochondrial"/>
    <property type="match status" value="1"/>
</dbReference>
<dbReference type="PRINTS" id="PR00315">
    <property type="entry name" value="ELONGATNFCT"/>
</dbReference>
<dbReference type="Pfam" id="PF14492">
    <property type="entry name" value="EFG_III"/>
    <property type="match status" value="1"/>
</dbReference>
<evidence type="ECO:0000256" key="3">
    <source>
        <dbReference type="ARBA" id="ARBA00022741"/>
    </source>
</evidence>
<gene>
    <name evidence="12" type="primary">lepA</name>
    <name evidence="14" type="ORF">A2264_03760</name>
</gene>
<dbReference type="InterPro" id="IPR031157">
    <property type="entry name" value="G_TR_CS"/>
</dbReference>
<comment type="similarity">
    <text evidence="1 12">Belongs to the TRAFAC class translation factor GTPase superfamily. Classic translation factor GTPase family. LepA subfamily.</text>
</comment>
<dbReference type="GO" id="GO:0005525">
    <property type="term" value="F:GTP binding"/>
    <property type="evidence" value="ECO:0007669"/>
    <property type="project" value="UniProtKB-UniRule"/>
</dbReference>
<dbReference type="InterPro" id="IPR000640">
    <property type="entry name" value="EFG_V-like"/>
</dbReference>
<dbReference type="InterPro" id="IPR006297">
    <property type="entry name" value="EF-4"/>
</dbReference>
<proteinExistence type="inferred from homology"/>
<dbReference type="EC" id="3.6.5.n1" evidence="11 12"/>
<evidence type="ECO:0000256" key="6">
    <source>
        <dbReference type="ARBA" id="ARBA00023134"/>
    </source>
</evidence>
<comment type="function">
    <text evidence="9 12">Required for accurate and efficient protein synthesis under certain stress conditions. May act as a fidelity factor of the translation reaction, by catalyzing a one-codon backward translocation of tRNAs on improperly translocated ribosomes. Back-translocation proceeds from a post-translocation (POST) complex to a pre-translocation (PRE) complex, thus giving elongation factor G a second chance to translocate the tRNAs correctly. Binds to ribosomes in a GTP-dependent manner.</text>
</comment>
<dbReference type="AlphaFoldDB" id="A0A1F4W120"/>
<dbReference type="HAMAP" id="MF_00071">
    <property type="entry name" value="LepA"/>
    <property type="match status" value="1"/>
</dbReference>
<comment type="caution">
    <text evidence="14">The sequence shown here is derived from an EMBL/GenBank/DDBJ whole genome shotgun (WGS) entry which is preliminary data.</text>
</comment>
<dbReference type="CDD" id="cd03709">
    <property type="entry name" value="lepA_C"/>
    <property type="match status" value="1"/>
</dbReference>
<dbReference type="Gene3D" id="3.30.70.240">
    <property type="match status" value="1"/>
</dbReference>
<comment type="subcellular location">
    <subcellularLocation>
        <location evidence="12">Cell membrane</location>
        <topology evidence="12">Peripheral membrane protein</topology>
        <orientation evidence="12">Cytoplasmic side</orientation>
    </subcellularLocation>
</comment>
<dbReference type="GO" id="GO:0043022">
    <property type="term" value="F:ribosome binding"/>
    <property type="evidence" value="ECO:0007669"/>
    <property type="project" value="UniProtKB-UniRule"/>
</dbReference>
<dbReference type="Gene3D" id="3.30.70.2570">
    <property type="entry name" value="Elongation factor 4, C-terminal domain"/>
    <property type="match status" value="1"/>
</dbReference>
<dbReference type="InterPro" id="IPR027417">
    <property type="entry name" value="P-loop_NTPase"/>
</dbReference>
<reference evidence="14 15" key="1">
    <citation type="journal article" date="2016" name="Nat. Commun.">
        <title>Thousands of microbial genomes shed light on interconnected biogeochemical processes in an aquifer system.</title>
        <authorList>
            <person name="Anantharaman K."/>
            <person name="Brown C.T."/>
            <person name="Hug L.A."/>
            <person name="Sharon I."/>
            <person name="Castelle C.J."/>
            <person name="Probst A.J."/>
            <person name="Thomas B.C."/>
            <person name="Singh A."/>
            <person name="Wilkins M.J."/>
            <person name="Karaoz U."/>
            <person name="Brodie E.L."/>
            <person name="Williams K.H."/>
            <person name="Hubbard S.S."/>
            <person name="Banfield J.F."/>
        </authorList>
    </citation>
    <scope>NUCLEOTIDE SEQUENCE [LARGE SCALE GENOMIC DNA]</scope>
</reference>
<keyword evidence="14" id="KW-0251">Elongation factor</keyword>
<dbReference type="GO" id="GO:0045727">
    <property type="term" value="P:positive regulation of translation"/>
    <property type="evidence" value="ECO:0007669"/>
    <property type="project" value="UniProtKB-UniRule"/>
</dbReference>
<dbReference type="InterPro" id="IPR041095">
    <property type="entry name" value="EFG_II"/>
</dbReference>
<evidence type="ECO:0000256" key="8">
    <source>
        <dbReference type="ARBA" id="ARBA00050293"/>
    </source>
</evidence>
<evidence type="ECO:0000256" key="2">
    <source>
        <dbReference type="ARBA" id="ARBA00022475"/>
    </source>
</evidence>
<evidence type="ECO:0000256" key="11">
    <source>
        <dbReference type="ARBA" id="ARBA00066744"/>
    </source>
</evidence>
<evidence type="ECO:0000259" key="13">
    <source>
        <dbReference type="PROSITE" id="PS51722"/>
    </source>
</evidence>
<comment type="similarity">
    <text evidence="10">Belongs to the GTP-binding elongation factor family. LepA subfamily.</text>
</comment>
<dbReference type="InterPro" id="IPR009000">
    <property type="entry name" value="Transl_B-barrel_sf"/>
</dbReference>
<keyword evidence="3 12" id="KW-0547">Nucleotide-binding</keyword>
<keyword evidence="7 12" id="KW-0472">Membrane</keyword>
<dbReference type="PROSITE" id="PS00301">
    <property type="entry name" value="G_TR_1"/>
    <property type="match status" value="1"/>
</dbReference>
<dbReference type="PANTHER" id="PTHR43512:SF4">
    <property type="entry name" value="TRANSLATION FACTOR GUF1 HOMOLOG, CHLOROPLASTIC"/>
    <property type="match status" value="1"/>
</dbReference>
<evidence type="ECO:0000256" key="9">
    <source>
        <dbReference type="ARBA" id="ARBA00057626"/>
    </source>
</evidence>
<keyword evidence="5 12" id="KW-0648">Protein biosynthesis</keyword>
<keyword evidence="2 12" id="KW-1003">Cell membrane</keyword>
<evidence type="ECO:0000313" key="14">
    <source>
        <dbReference type="EMBL" id="OGC62968.1"/>
    </source>
</evidence>
<dbReference type="GO" id="GO:0003924">
    <property type="term" value="F:GTPase activity"/>
    <property type="evidence" value="ECO:0007669"/>
    <property type="project" value="UniProtKB-UniRule"/>
</dbReference>
<evidence type="ECO:0000256" key="10">
    <source>
        <dbReference type="ARBA" id="ARBA00061052"/>
    </source>
</evidence>
<dbReference type="GO" id="GO:0003746">
    <property type="term" value="F:translation elongation factor activity"/>
    <property type="evidence" value="ECO:0007669"/>
    <property type="project" value="UniProtKB-UniRule"/>
</dbReference>
<dbReference type="CDD" id="cd01890">
    <property type="entry name" value="LepA"/>
    <property type="match status" value="1"/>
</dbReference>
<dbReference type="Gene3D" id="3.30.70.870">
    <property type="entry name" value="Elongation Factor G (Translational Gtpase), domain 3"/>
    <property type="match status" value="1"/>
</dbReference>